<dbReference type="EMBL" id="MCBQ01011473">
    <property type="protein sequence ID" value="RKF65956.1"/>
    <property type="molecule type" value="Genomic_DNA"/>
</dbReference>
<evidence type="ECO:0000313" key="2">
    <source>
        <dbReference type="Proteomes" id="UP000283383"/>
    </source>
</evidence>
<keyword evidence="2" id="KW-1185">Reference proteome</keyword>
<comment type="caution">
    <text evidence="1">The sequence shown here is derived from an EMBL/GenBank/DDBJ whole genome shotgun (WGS) entry which is preliminary data.</text>
</comment>
<name>A0A420I8I8_9PEZI</name>
<organism evidence="1 2">
    <name type="scientific">Golovinomyces cichoracearum</name>
    <dbReference type="NCBI Taxonomy" id="62708"/>
    <lineage>
        <taxon>Eukaryota</taxon>
        <taxon>Fungi</taxon>
        <taxon>Dikarya</taxon>
        <taxon>Ascomycota</taxon>
        <taxon>Pezizomycotina</taxon>
        <taxon>Leotiomycetes</taxon>
        <taxon>Erysiphales</taxon>
        <taxon>Erysiphaceae</taxon>
        <taxon>Golovinomyces</taxon>
    </lineage>
</organism>
<reference evidence="1 2" key="1">
    <citation type="journal article" date="2018" name="BMC Genomics">
        <title>Comparative genome analyses reveal sequence features reflecting distinct modes of host-adaptation between dicot and monocot powdery mildew.</title>
        <authorList>
            <person name="Wu Y."/>
            <person name="Ma X."/>
            <person name="Pan Z."/>
            <person name="Kale S.D."/>
            <person name="Song Y."/>
            <person name="King H."/>
            <person name="Zhang Q."/>
            <person name="Presley C."/>
            <person name="Deng X."/>
            <person name="Wei C.I."/>
            <person name="Xiao S."/>
        </authorList>
    </citation>
    <scope>NUCLEOTIDE SEQUENCE [LARGE SCALE GENOMIC DNA]</scope>
    <source>
        <strain evidence="1">UMSG3</strain>
    </source>
</reference>
<dbReference type="Proteomes" id="UP000283383">
    <property type="component" value="Unassembled WGS sequence"/>
</dbReference>
<dbReference type="AlphaFoldDB" id="A0A420I8I8"/>
<proteinExistence type="predicted"/>
<protein>
    <submittedName>
        <fullName evidence="1">Uncharacterized protein</fullName>
    </submittedName>
</protein>
<sequence length="63" mass="7550">MNVVQKCKKHYTTEEVWNEFYAAWTLVVNLITLQQYQEYLLVLEKATYNCLEVLQKEMASVLF</sequence>
<evidence type="ECO:0000313" key="1">
    <source>
        <dbReference type="EMBL" id="RKF65956.1"/>
    </source>
</evidence>
<accession>A0A420I8I8</accession>
<gene>
    <name evidence="1" type="ORF">GcM3_114008</name>
</gene>